<dbReference type="InterPro" id="IPR036374">
    <property type="entry name" value="OxRdtase_Mopterin-bd_sf"/>
</dbReference>
<dbReference type="Gene3D" id="3.90.420.10">
    <property type="entry name" value="Oxidoreductase, molybdopterin-binding domain"/>
    <property type="match status" value="1"/>
</dbReference>
<dbReference type="PANTHER" id="PTHR19372">
    <property type="entry name" value="SULFITE REDUCTASE"/>
    <property type="match status" value="1"/>
</dbReference>
<dbReference type="GO" id="GO:0006790">
    <property type="term" value="P:sulfur compound metabolic process"/>
    <property type="evidence" value="ECO:0007669"/>
    <property type="project" value="TreeGrafter"/>
</dbReference>
<keyword evidence="2" id="KW-0500">Molybdenum</keyword>
<keyword evidence="4" id="KW-0560">Oxidoreductase</keyword>
<dbReference type="SUPFAM" id="SSF56524">
    <property type="entry name" value="Oxidoreductase molybdopterin-binding domain"/>
    <property type="match status" value="1"/>
</dbReference>
<dbReference type="InterPro" id="IPR000572">
    <property type="entry name" value="OxRdtase_Mopterin-bd_dom"/>
</dbReference>
<name>A0A1Y2IC55_TRAC3</name>
<dbReference type="Pfam" id="PF03404">
    <property type="entry name" value="Mo-co_dimer"/>
    <property type="match status" value="1"/>
</dbReference>
<dbReference type="InterPro" id="IPR014756">
    <property type="entry name" value="Ig_E-set"/>
</dbReference>
<evidence type="ECO:0000313" key="7">
    <source>
        <dbReference type="EMBL" id="OSC97481.1"/>
    </source>
</evidence>
<evidence type="ECO:0000313" key="8">
    <source>
        <dbReference type="Proteomes" id="UP000193067"/>
    </source>
</evidence>
<dbReference type="GO" id="GO:0008482">
    <property type="term" value="F:sulfite oxidase activity"/>
    <property type="evidence" value="ECO:0007669"/>
    <property type="project" value="TreeGrafter"/>
</dbReference>
<dbReference type="InterPro" id="IPR005066">
    <property type="entry name" value="MoCF_OxRdtse_dimer"/>
</dbReference>
<organism evidence="7 8">
    <name type="scientific">Trametes coccinea (strain BRFM310)</name>
    <name type="common">Pycnoporus coccineus</name>
    <dbReference type="NCBI Taxonomy" id="1353009"/>
    <lineage>
        <taxon>Eukaryota</taxon>
        <taxon>Fungi</taxon>
        <taxon>Dikarya</taxon>
        <taxon>Basidiomycota</taxon>
        <taxon>Agaricomycotina</taxon>
        <taxon>Agaricomycetes</taxon>
        <taxon>Polyporales</taxon>
        <taxon>Polyporaceae</taxon>
        <taxon>Trametes</taxon>
    </lineage>
</organism>
<accession>A0A1Y2IC55</accession>
<dbReference type="InterPro" id="IPR008335">
    <property type="entry name" value="Mopterin_OxRdtase_euk"/>
</dbReference>
<dbReference type="GO" id="GO:0030151">
    <property type="term" value="F:molybdenum ion binding"/>
    <property type="evidence" value="ECO:0007669"/>
    <property type="project" value="InterPro"/>
</dbReference>
<dbReference type="AlphaFoldDB" id="A0A1Y2IC55"/>
<proteinExistence type="predicted"/>
<gene>
    <name evidence="7" type="ORF">PYCCODRAFT_1440144</name>
</gene>
<evidence type="ECO:0000256" key="4">
    <source>
        <dbReference type="ARBA" id="ARBA00023002"/>
    </source>
</evidence>
<feature type="domain" description="Moybdenum cofactor oxidoreductase dimerisation" evidence="6">
    <location>
        <begin position="72"/>
        <end position="193"/>
    </location>
</feature>
<evidence type="ECO:0000259" key="6">
    <source>
        <dbReference type="Pfam" id="PF03404"/>
    </source>
</evidence>
<feature type="domain" description="Oxidoreductase molybdopterin-binding" evidence="5">
    <location>
        <begin position="8"/>
        <end position="46"/>
    </location>
</feature>
<dbReference type="OrthoDB" id="10051395at2759"/>
<dbReference type="Proteomes" id="UP000193067">
    <property type="component" value="Unassembled WGS sequence"/>
</dbReference>
<keyword evidence="3" id="KW-0479">Metal-binding</keyword>
<protein>
    <submittedName>
        <fullName evidence="7">E set domain-containing protein</fullName>
    </submittedName>
</protein>
<dbReference type="Pfam" id="PF00174">
    <property type="entry name" value="Oxidored_molyb"/>
    <property type="match status" value="1"/>
</dbReference>
<keyword evidence="8" id="KW-1185">Reference proteome</keyword>
<dbReference type="GO" id="GO:0005739">
    <property type="term" value="C:mitochondrion"/>
    <property type="evidence" value="ECO:0007669"/>
    <property type="project" value="TreeGrafter"/>
</dbReference>
<reference evidence="7 8" key="1">
    <citation type="journal article" date="2015" name="Biotechnol. Biofuels">
        <title>Enhanced degradation of softwood versus hardwood by the white-rot fungus Pycnoporus coccineus.</title>
        <authorList>
            <person name="Couturier M."/>
            <person name="Navarro D."/>
            <person name="Chevret D."/>
            <person name="Henrissat B."/>
            <person name="Piumi F."/>
            <person name="Ruiz-Duenas F.J."/>
            <person name="Martinez A.T."/>
            <person name="Grigoriev I.V."/>
            <person name="Riley R."/>
            <person name="Lipzen A."/>
            <person name="Berrin J.G."/>
            <person name="Master E.R."/>
            <person name="Rosso M.N."/>
        </authorList>
    </citation>
    <scope>NUCLEOTIDE SEQUENCE [LARGE SCALE GENOMIC DNA]</scope>
    <source>
        <strain evidence="7 8">BRFM310</strain>
    </source>
</reference>
<evidence type="ECO:0000259" key="5">
    <source>
        <dbReference type="Pfam" id="PF00174"/>
    </source>
</evidence>
<dbReference type="EMBL" id="KZ084150">
    <property type="protein sequence ID" value="OSC97481.1"/>
    <property type="molecule type" value="Genomic_DNA"/>
</dbReference>
<dbReference type="STRING" id="1353009.A0A1Y2IC55"/>
<evidence type="ECO:0000256" key="3">
    <source>
        <dbReference type="ARBA" id="ARBA00022723"/>
    </source>
</evidence>
<comment type="cofactor">
    <cofactor evidence="1">
        <name>Mo-molybdopterin</name>
        <dbReference type="ChEBI" id="CHEBI:71302"/>
    </cofactor>
</comment>
<dbReference type="PANTHER" id="PTHR19372:SF6">
    <property type="entry name" value="SULFITE OXIDASE"/>
    <property type="match status" value="1"/>
</dbReference>
<dbReference type="GO" id="GO:0020037">
    <property type="term" value="F:heme binding"/>
    <property type="evidence" value="ECO:0007669"/>
    <property type="project" value="TreeGrafter"/>
</dbReference>
<dbReference type="GO" id="GO:0043546">
    <property type="term" value="F:molybdopterin cofactor binding"/>
    <property type="evidence" value="ECO:0007669"/>
    <property type="project" value="TreeGrafter"/>
</dbReference>
<dbReference type="PRINTS" id="PR00407">
    <property type="entry name" value="EUMOPTERIN"/>
</dbReference>
<sequence>MARVRITQPLPKIHGYPLRVVVTGYIGARSAKWVYKINALSEPSMGPVQRQEYLYYTQQIGKQNAKYSNGFSIQNMPVSSAIIFPQDKQVIIHDGHVELKGWSYSGGGNWVERVEVSPDGGHVWYCVDQDDMTEKHYHAWRLWSIKLPVDAEGWLEFCVRTWDSSNNTEPTFVRSAWNWDLHVTSSCHRIKVYSVNTSRPATAQRLAEMAARGEAFDPLTRPLPWSLESEEEYLKLVRKYPREPLN</sequence>
<evidence type="ECO:0000256" key="1">
    <source>
        <dbReference type="ARBA" id="ARBA00001924"/>
    </source>
</evidence>
<evidence type="ECO:0000256" key="2">
    <source>
        <dbReference type="ARBA" id="ARBA00022505"/>
    </source>
</evidence>
<dbReference type="SUPFAM" id="SSF81296">
    <property type="entry name" value="E set domains"/>
    <property type="match status" value="1"/>
</dbReference>
<dbReference type="Gene3D" id="2.60.40.650">
    <property type="match status" value="1"/>
</dbReference>